<protein>
    <recommendedName>
        <fullName evidence="4">HAMP domain-containing protein</fullName>
    </recommendedName>
</protein>
<dbReference type="AlphaFoldDB" id="A0A1I1D5C7"/>
<evidence type="ECO:0000313" key="3">
    <source>
        <dbReference type="Proteomes" id="UP000240042"/>
    </source>
</evidence>
<keyword evidence="1" id="KW-0472">Membrane</keyword>
<keyword evidence="3" id="KW-1185">Reference proteome</keyword>
<evidence type="ECO:0000256" key="1">
    <source>
        <dbReference type="SAM" id="Phobius"/>
    </source>
</evidence>
<evidence type="ECO:0008006" key="4">
    <source>
        <dbReference type="Google" id="ProtNLM"/>
    </source>
</evidence>
<keyword evidence="1" id="KW-1133">Transmembrane helix</keyword>
<dbReference type="STRING" id="34097.SAMN02745150_00320"/>
<evidence type="ECO:0000313" key="2">
    <source>
        <dbReference type="EMBL" id="SFB70014.1"/>
    </source>
</evidence>
<reference evidence="3" key="1">
    <citation type="submission" date="2016-10" db="EMBL/GenBank/DDBJ databases">
        <authorList>
            <person name="Varghese N."/>
            <person name="Submissions S."/>
        </authorList>
    </citation>
    <scope>NUCLEOTIDE SEQUENCE [LARGE SCALE GENOMIC DNA]</scope>
    <source>
        <strain evidence="3">ATCC 43811</strain>
    </source>
</reference>
<dbReference type="Proteomes" id="UP000240042">
    <property type="component" value="Unassembled WGS sequence"/>
</dbReference>
<feature type="transmembrane region" description="Helical" evidence="1">
    <location>
        <begin position="12"/>
        <end position="39"/>
    </location>
</feature>
<keyword evidence="1" id="KW-0812">Transmembrane</keyword>
<proteinExistence type="predicted"/>
<accession>A0A1I1D5C7</accession>
<feature type="transmembrane region" description="Helical" evidence="1">
    <location>
        <begin position="51"/>
        <end position="74"/>
    </location>
</feature>
<name>A0A1I1D5C7_BREAD</name>
<organism evidence="2 3">
    <name type="scientific">Brevinema andersonii</name>
    <dbReference type="NCBI Taxonomy" id="34097"/>
    <lineage>
        <taxon>Bacteria</taxon>
        <taxon>Pseudomonadati</taxon>
        <taxon>Spirochaetota</taxon>
        <taxon>Spirochaetia</taxon>
        <taxon>Brevinematales</taxon>
        <taxon>Brevinemataceae</taxon>
        <taxon>Brevinema</taxon>
    </lineage>
</organism>
<gene>
    <name evidence="2" type="ORF">SAMN02745150_00320</name>
</gene>
<dbReference type="EMBL" id="FOKY01000001">
    <property type="protein sequence ID" value="SFB70014.1"/>
    <property type="molecule type" value="Genomic_DNA"/>
</dbReference>
<dbReference type="RefSeq" id="WP_092317686.1">
    <property type="nucleotide sequence ID" value="NZ_FOKY01000001.1"/>
</dbReference>
<sequence length="288" mass="33499">MFSLSHAVRIYIALSLTILIAFFSALTAIDVILEPLWIFAQPGTEEIFRNIYIAVIVIALVAAVYGVIVLIFIYNRGLNKYQEFLRRMNNLSYNTQMRPDSLRFPEQDEFGNLGADLNRFIEKISAFDKLKTELAMTEKEKFHITADNARFPVLIFNTEASSPYVSYYNKTFKETFLKKSAFIDSSGKTQIRYYNILDVSLQHLTIKDLDNTPFFDEKQCEWIKNPTLIPERHTLRNMSFKDLNNEKNITFDEVLFVPLIPESSNAQIMYVFLNQRPEEKQSPNLVKI</sequence>